<dbReference type="EMBL" id="CM055098">
    <property type="protein sequence ID" value="KAJ7550185.1"/>
    <property type="molecule type" value="Genomic_DNA"/>
</dbReference>
<keyword evidence="2" id="KW-1185">Reference proteome</keyword>
<name>A0ACC2D7E0_DIPCM</name>
<dbReference type="Proteomes" id="UP001162992">
    <property type="component" value="Chromosome 7"/>
</dbReference>
<gene>
    <name evidence="1" type="ORF">O6H91_07G087200</name>
</gene>
<reference evidence="2" key="1">
    <citation type="journal article" date="2024" name="Proc. Natl. Acad. Sci. U.S.A.">
        <title>Extraordinary preservation of gene collinearity over three hundred million years revealed in homosporous lycophytes.</title>
        <authorList>
            <person name="Li C."/>
            <person name="Wickell D."/>
            <person name="Kuo L.Y."/>
            <person name="Chen X."/>
            <person name="Nie B."/>
            <person name="Liao X."/>
            <person name="Peng D."/>
            <person name="Ji J."/>
            <person name="Jenkins J."/>
            <person name="Williams M."/>
            <person name="Shu S."/>
            <person name="Plott C."/>
            <person name="Barry K."/>
            <person name="Rajasekar S."/>
            <person name="Grimwood J."/>
            <person name="Han X."/>
            <person name="Sun S."/>
            <person name="Hou Z."/>
            <person name="He W."/>
            <person name="Dai G."/>
            <person name="Sun C."/>
            <person name="Schmutz J."/>
            <person name="Leebens-Mack J.H."/>
            <person name="Li F.W."/>
            <person name="Wang L."/>
        </authorList>
    </citation>
    <scope>NUCLEOTIDE SEQUENCE [LARGE SCALE GENOMIC DNA]</scope>
    <source>
        <strain evidence="2">cv. PW_Plant_1</strain>
    </source>
</reference>
<protein>
    <submittedName>
        <fullName evidence="1">Uncharacterized protein</fullName>
    </submittedName>
</protein>
<proteinExistence type="predicted"/>
<accession>A0ACC2D7E0</accession>
<evidence type="ECO:0000313" key="1">
    <source>
        <dbReference type="EMBL" id="KAJ7550185.1"/>
    </source>
</evidence>
<comment type="caution">
    <text evidence="1">The sequence shown here is derived from an EMBL/GenBank/DDBJ whole genome shotgun (WGS) entry which is preliminary data.</text>
</comment>
<organism evidence="1 2">
    <name type="scientific">Diphasiastrum complanatum</name>
    <name type="common">Issler's clubmoss</name>
    <name type="synonym">Lycopodium complanatum</name>
    <dbReference type="NCBI Taxonomy" id="34168"/>
    <lineage>
        <taxon>Eukaryota</taxon>
        <taxon>Viridiplantae</taxon>
        <taxon>Streptophyta</taxon>
        <taxon>Embryophyta</taxon>
        <taxon>Tracheophyta</taxon>
        <taxon>Lycopodiopsida</taxon>
        <taxon>Lycopodiales</taxon>
        <taxon>Lycopodiaceae</taxon>
        <taxon>Lycopodioideae</taxon>
        <taxon>Diphasiastrum</taxon>
    </lineage>
</organism>
<evidence type="ECO:0000313" key="2">
    <source>
        <dbReference type="Proteomes" id="UP001162992"/>
    </source>
</evidence>
<sequence>MAGRRLANILSHLRCSPFETVHIGADENVTSLACQRQPHAPLLLNGRRIPASKCLCKNLEGKEAGEGKKCGAGLGRENGEESKVALQFMQDRSISRQPMHVTGDICSKEGLSDAKSRIDAMKSCNGCIKIEDMSISGRELLLPSVSPLFCRGSSDPLDAARRENTGARDAADQRLAANSNESGCVNGEQSQHTRGYTRSDCSNPDRGNGMCNGDSYHHKESGNCRVSGSNTRLEGHVVSDKKQIASISNLEIAYNNPSDTDCSQLSDAEECNKKFQKIDTRVNEDFKELPKRIVSDAFSPQNSPPLRSRSKADQSSSSGNRCSKPVLISASSQDCVFCNIVQGRAPAFKLYEDDHCICILDINPLCYGHSLIIPKAHFPSLEATPPQVAAAMCAVIPLISRVLMDATQRDAFNMVVNNGSAAGQVVFHTHFHIVPRILGDGLWTAESVPRKPLKAFADPAQLAELVRSRLSNA</sequence>